<dbReference type="Ensembl" id="ENSSSUT00005033316.1">
    <property type="protein sequence ID" value="ENSSSUP00005029197.1"/>
    <property type="gene ID" value="ENSSSUG00005018845.1"/>
</dbReference>
<protein>
    <recommendedName>
        <fullName evidence="4">Apolipoprotein C-IV</fullName>
    </recommendedName>
    <alternativeName>
        <fullName evidence="9">Apolipoprotein C4</fullName>
    </alternativeName>
</protein>
<dbReference type="Pfam" id="PF15119">
    <property type="entry name" value="APOC4"/>
    <property type="match status" value="1"/>
</dbReference>
<dbReference type="GO" id="GO:0070328">
    <property type="term" value="P:triglyceride homeostasis"/>
    <property type="evidence" value="ECO:0007669"/>
    <property type="project" value="TreeGrafter"/>
</dbReference>
<accession>A0A673V6I6</accession>
<evidence type="ECO:0000256" key="10">
    <source>
        <dbReference type="SAM" id="MobiDB-lite"/>
    </source>
</evidence>
<reference evidence="11" key="2">
    <citation type="submission" date="2025-08" db="UniProtKB">
        <authorList>
            <consortium name="Ensembl"/>
        </authorList>
    </citation>
    <scope>IDENTIFICATION</scope>
</reference>
<dbReference type="GO" id="GO:0010890">
    <property type="term" value="P:positive regulation of triglyceride storage"/>
    <property type="evidence" value="ECO:0007669"/>
    <property type="project" value="TreeGrafter"/>
</dbReference>
<dbReference type="AlphaFoldDB" id="A0A673V6I6"/>
<evidence type="ECO:0000256" key="7">
    <source>
        <dbReference type="ARBA" id="ARBA00022729"/>
    </source>
</evidence>
<organism evidence="11 12">
    <name type="scientific">Suricata suricatta</name>
    <name type="common">Meerkat</name>
    <dbReference type="NCBI Taxonomy" id="37032"/>
    <lineage>
        <taxon>Eukaryota</taxon>
        <taxon>Metazoa</taxon>
        <taxon>Chordata</taxon>
        <taxon>Craniata</taxon>
        <taxon>Vertebrata</taxon>
        <taxon>Euteleostomi</taxon>
        <taxon>Mammalia</taxon>
        <taxon>Eutheria</taxon>
        <taxon>Laurasiatheria</taxon>
        <taxon>Carnivora</taxon>
        <taxon>Feliformia</taxon>
        <taxon>Herpestidae</taxon>
        <taxon>Suricata</taxon>
    </lineage>
</organism>
<sequence length="138" mass="15409">MTSRGYPWATGSDNDLEHGGKGGGGIFGSQPTHVAPWSCPACQEEVPAPSPSTPPGLAASPWSLMQDKVQALVARTRERWQWFWGPGAFQDFMQTYYDDHLKDLSLRTQAWLRSSRDSLLNKAHDLCPQFLCRDSDKN</sequence>
<reference evidence="11 12" key="1">
    <citation type="submission" date="2019-05" db="EMBL/GenBank/DDBJ databases">
        <title>A Chromosome-scale Meerkat (S. suricatta) Genome Assembly.</title>
        <authorList>
            <person name="Dudchenko O."/>
            <person name="Lieberman Aiden E."/>
            <person name="Tung J."/>
            <person name="Barreiro L.B."/>
            <person name="Clutton-Brock T.H."/>
        </authorList>
    </citation>
    <scope>NUCLEOTIDE SEQUENCE [LARGE SCALE GENOMIC DNA]</scope>
</reference>
<evidence type="ECO:0000256" key="6">
    <source>
        <dbReference type="ARBA" id="ARBA00022525"/>
    </source>
</evidence>
<dbReference type="InterPro" id="IPR028120">
    <property type="entry name" value="APOC4"/>
</dbReference>
<dbReference type="Proteomes" id="UP000472268">
    <property type="component" value="Chromosome 16"/>
</dbReference>
<dbReference type="GO" id="GO:0034361">
    <property type="term" value="C:very-low-density lipoprotein particle"/>
    <property type="evidence" value="ECO:0007669"/>
    <property type="project" value="TreeGrafter"/>
</dbReference>
<evidence type="ECO:0000256" key="8">
    <source>
        <dbReference type="ARBA" id="ARBA00023055"/>
    </source>
</evidence>
<evidence type="ECO:0000313" key="11">
    <source>
        <dbReference type="Ensembl" id="ENSSSUP00005029197.1"/>
    </source>
</evidence>
<reference evidence="11" key="3">
    <citation type="submission" date="2025-09" db="UniProtKB">
        <authorList>
            <consortium name="Ensembl"/>
        </authorList>
    </citation>
    <scope>IDENTIFICATION</scope>
</reference>
<proteinExistence type="inferred from homology"/>
<feature type="region of interest" description="Disordered" evidence="10">
    <location>
        <begin position="1"/>
        <end position="31"/>
    </location>
</feature>
<evidence type="ECO:0000256" key="3">
    <source>
        <dbReference type="ARBA" id="ARBA00007402"/>
    </source>
</evidence>
<comment type="similarity">
    <text evidence="3">Belongs to the apolipoprotein C4 family.</text>
</comment>
<evidence type="ECO:0000256" key="4">
    <source>
        <dbReference type="ARBA" id="ARBA00013939"/>
    </source>
</evidence>
<keyword evidence="5" id="KW-0813">Transport</keyword>
<keyword evidence="8" id="KW-0445">Lipid transport</keyword>
<comment type="subcellular location">
    <subcellularLocation>
        <location evidence="2">Secreted</location>
    </subcellularLocation>
</comment>
<evidence type="ECO:0000313" key="12">
    <source>
        <dbReference type="Proteomes" id="UP000472268"/>
    </source>
</evidence>
<keyword evidence="6" id="KW-0964">Secreted</keyword>
<dbReference type="GO" id="GO:0034364">
    <property type="term" value="C:high-density lipoprotein particle"/>
    <property type="evidence" value="ECO:0007669"/>
    <property type="project" value="TreeGrafter"/>
</dbReference>
<keyword evidence="7" id="KW-0732">Signal</keyword>
<dbReference type="PANTHER" id="PTHR32288:SF0">
    <property type="entry name" value="APOLIPOPROTEIN C-IV"/>
    <property type="match status" value="1"/>
</dbReference>
<dbReference type="GO" id="GO:0006869">
    <property type="term" value="P:lipid transport"/>
    <property type="evidence" value="ECO:0007669"/>
    <property type="project" value="UniProtKB-KW"/>
</dbReference>
<evidence type="ECO:0000256" key="9">
    <source>
        <dbReference type="ARBA" id="ARBA00031172"/>
    </source>
</evidence>
<comment type="function">
    <text evidence="1">May participate in lipoprotein metabolism.</text>
</comment>
<dbReference type="PANTHER" id="PTHR32288">
    <property type="entry name" value="APOLIPOPROTEIN C-IV"/>
    <property type="match status" value="1"/>
</dbReference>
<evidence type="ECO:0000256" key="2">
    <source>
        <dbReference type="ARBA" id="ARBA00004613"/>
    </source>
</evidence>
<evidence type="ECO:0000256" key="1">
    <source>
        <dbReference type="ARBA" id="ARBA00003688"/>
    </source>
</evidence>
<name>A0A673V6I6_SURSU</name>
<gene>
    <name evidence="11" type="primary">APOC4</name>
</gene>
<keyword evidence="12" id="KW-1185">Reference proteome</keyword>
<evidence type="ECO:0000256" key="5">
    <source>
        <dbReference type="ARBA" id="ARBA00022448"/>
    </source>
</evidence>